<protein>
    <recommendedName>
        <fullName evidence="3">YqhG family protein</fullName>
    </recommendedName>
</protein>
<proteinExistence type="predicted"/>
<dbReference type="RefSeq" id="WP_153405896.1">
    <property type="nucleotide sequence ID" value="NZ_ML762438.1"/>
</dbReference>
<reference evidence="1 2" key="1">
    <citation type="submission" date="2019-10" db="EMBL/GenBank/DDBJ databases">
        <title>Gracilibacillus sp. nov. isolated from rice seeds.</title>
        <authorList>
            <person name="He S."/>
        </authorList>
    </citation>
    <scope>NUCLEOTIDE SEQUENCE [LARGE SCALE GENOMIC DNA]</scope>
    <source>
        <strain evidence="1 2">TD8</strain>
    </source>
</reference>
<dbReference type="Proteomes" id="UP000480246">
    <property type="component" value="Unassembled WGS sequence"/>
</dbReference>
<evidence type="ECO:0000313" key="2">
    <source>
        <dbReference type="Proteomes" id="UP000480246"/>
    </source>
</evidence>
<name>A0A7C8KWY7_9BACI</name>
<dbReference type="InterPro" id="IPR024562">
    <property type="entry name" value="YqhG"/>
</dbReference>
<organism evidence="1 2">
    <name type="scientific">Gracilibacillus oryzae</name>
    <dbReference type="NCBI Taxonomy" id="1672701"/>
    <lineage>
        <taxon>Bacteria</taxon>
        <taxon>Bacillati</taxon>
        <taxon>Bacillota</taxon>
        <taxon>Bacilli</taxon>
        <taxon>Bacillales</taxon>
        <taxon>Bacillaceae</taxon>
        <taxon>Gracilibacillus</taxon>
    </lineage>
</organism>
<accession>A0A7C8KWY7</accession>
<gene>
    <name evidence="1" type="ORF">F9U64_16090</name>
</gene>
<dbReference type="EMBL" id="WEID01000082">
    <property type="protein sequence ID" value="KAB8128451.1"/>
    <property type="molecule type" value="Genomic_DNA"/>
</dbReference>
<sequence>MRIDNLYFFLDQFFTDNGCHVTKPEENELVVQLTRELDIALMNRPFYWHYMDKIGQQGMPMSLHLHTGESHNDPKKEWIHYGSPRLQQIFHYIQTHAKTTVLYEEIQTEQKTALYPWLIVNLKIDYIGKQKKEEVNSLGLHLINGTILNQMMEILQKIDFKEKVSDYSYTITPIITPSSGFHRIFRYSEQELLKKDHTWAIQSKEALEEELNLLRHFFQDQDADEDLFHNEAVRLKERFEPRININIINAGIFYISEKSINQLLS</sequence>
<dbReference type="OrthoDB" id="2433584at2"/>
<keyword evidence="2" id="KW-1185">Reference proteome</keyword>
<dbReference type="AlphaFoldDB" id="A0A7C8KWY7"/>
<evidence type="ECO:0008006" key="3">
    <source>
        <dbReference type="Google" id="ProtNLM"/>
    </source>
</evidence>
<comment type="caution">
    <text evidence="1">The sequence shown here is derived from an EMBL/GenBank/DDBJ whole genome shotgun (WGS) entry which is preliminary data.</text>
</comment>
<dbReference type="Pfam" id="PF11079">
    <property type="entry name" value="YqhG"/>
    <property type="match status" value="1"/>
</dbReference>
<evidence type="ECO:0000313" key="1">
    <source>
        <dbReference type="EMBL" id="KAB8128451.1"/>
    </source>
</evidence>